<dbReference type="PANTHER" id="PTHR43133">
    <property type="entry name" value="RNA POLYMERASE ECF-TYPE SIGMA FACTO"/>
    <property type="match status" value="1"/>
</dbReference>
<organism evidence="8 9">
    <name type="scientific">Ktedonosporobacter rubrisoli</name>
    <dbReference type="NCBI Taxonomy" id="2509675"/>
    <lineage>
        <taxon>Bacteria</taxon>
        <taxon>Bacillati</taxon>
        <taxon>Chloroflexota</taxon>
        <taxon>Ktedonobacteria</taxon>
        <taxon>Ktedonobacterales</taxon>
        <taxon>Ktedonosporobacteraceae</taxon>
        <taxon>Ktedonosporobacter</taxon>
    </lineage>
</organism>
<dbReference type="SUPFAM" id="SSF88659">
    <property type="entry name" value="Sigma3 and sigma4 domains of RNA polymerase sigma factors"/>
    <property type="match status" value="1"/>
</dbReference>
<dbReference type="PANTHER" id="PTHR43133:SF8">
    <property type="entry name" value="RNA POLYMERASE SIGMA FACTOR HI_1459-RELATED"/>
    <property type="match status" value="1"/>
</dbReference>
<dbReference type="GO" id="GO:0006352">
    <property type="term" value="P:DNA-templated transcription initiation"/>
    <property type="evidence" value="ECO:0007669"/>
    <property type="project" value="InterPro"/>
</dbReference>
<dbReference type="Gene3D" id="1.10.10.10">
    <property type="entry name" value="Winged helix-like DNA-binding domain superfamily/Winged helix DNA-binding domain"/>
    <property type="match status" value="1"/>
</dbReference>
<feature type="domain" description="RNA polymerase sigma-70 region 2" evidence="6">
    <location>
        <begin position="18"/>
        <end position="86"/>
    </location>
</feature>
<dbReference type="EMBL" id="CP035758">
    <property type="protein sequence ID" value="QBD81539.1"/>
    <property type="molecule type" value="Genomic_DNA"/>
</dbReference>
<dbReference type="InterPro" id="IPR007630">
    <property type="entry name" value="RNA_pol_sigma70_r4"/>
</dbReference>
<dbReference type="InterPro" id="IPR013325">
    <property type="entry name" value="RNA_pol_sigma_r2"/>
</dbReference>
<sequence>MQRQNFLASSEDVPVAMLYQRYAPAILMYIRRHLTVYEDAEDILLEVFVAALESENLLYWQEHEQLAWLRRVAHNKCIDYHRRVSRRSTVVPLSDAVESAYEDEDLAPEQVALRNEEYRRLRAHLTELSDLQQEVLRLRFAGGLRCTEIAEMMHKSDGAIRMLLSRSLNLLRDIYGRQKERS</sequence>
<dbReference type="RefSeq" id="WP_129892600.1">
    <property type="nucleotide sequence ID" value="NZ_CP035758.1"/>
</dbReference>
<evidence type="ECO:0000313" key="9">
    <source>
        <dbReference type="Proteomes" id="UP000290365"/>
    </source>
</evidence>
<accession>A0A4P6K0G5</accession>
<evidence type="ECO:0000313" key="8">
    <source>
        <dbReference type="EMBL" id="QBD81539.1"/>
    </source>
</evidence>
<dbReference type="Pfam" id="PF04542">
    <property type="entry name" value="Sigma70_r2"/>
    <property type="match status" value="1"/>
</dbReference>
<name>A0A4P6K0G5_KTERU</name>
<dbReference type="KEGG" id="kbs:EPA93_38455"/>
<evidence type="ECO:0000256" key="2">
    <source>
        <dbReference type="ARBA" id="ARBA00023015"/>
    </source>
</evidence>
<keyword evidence="5" id="KW-0804">Transcription</keyword>
<protein>
    <submittedName>
        <fullName evidence="8">RNA polymerase sigma factor</fullName>
    </submittedName>
</protein>
<comment type="similarity">
    <text evidence="1">Belongs to the sigma-70 factor family. ECF subfamily.</text>
</comment>
<dbReference type="AlphaFoldDB" id="A0A4P6K0G5"/>
<dbReference type="SUPFAM" id="SSF88946">
    <property type="entry name" value="Sigma2 domain of RNA polymerase sigma factors"/>
    <property type="match status" value="1"/>
</dbReference>
<dbReference type="InterPro" id="IPR036388">
    <property type="entry name" value="WH-like_DNA-bd_sf"/>
</dbReference>
<keyword evidence="9" id="KW-1185">Reference proteome</keyword>
<feature type="domain" description="RNA polymerase sigma-70 region 4" evidence="7">
    <location>
        <begin position="125"/>
        <end position="172"/>
    </location>
</feature>
<reference evidence="8 9" key="1">
    <citation type="submission" date="2019-01" db="EMBL/GenBank/DDBJ databases">
        <title>Ktedonosporobacter rubrisoli SCAWS-G2.</title>
        <authorList>
            <person name="Huang Y."/>
            <person name="Yan B."/>
        </authorList>
    </citation>
    <scope>NUCLEOTIDE SEQUENCE [LARGE SCALE GENOMIC DNA]</scope>
    <source>
        <strain evidence="8 9">SCAWS-G2</strain>
    </source>
</reference>
<evidence type="ECO:0000259" key="6">
    <source>
        <dbReference type="Pfam" id="PF04542"/>
    </source>
</evidence>
<gene>
    <name evidence="8" type="ORF">EPA93_38455</name>
</gene>
<keyword evidence="2" id="KW-0805">Transcription regulation</keyword>
<dbReference type="Gene3D" id="1.10.1740.10">
    <property type="match status" value="1"/>
</dbReference>
<dbReference type="GO" id="GO:0003677">
    <property type="term" value="F:DNA binding"/>
    <property type="evidence" value="ECO:0007669"/>
    <property type="project" value="UniProtKB-KW"/>
</dbReference>
<dbReference type="InterPro" id="IPR013324">
    <property type="entry name" value="RNA_pol_sigma_r3/r4-like"/>
</dbReference>
<keyword evidence="4" id="KW-0238">DNA-binding</keyword>
<dbReference type="OrthoDB" id="9784272at2"/>
<dbReference type="InterPro" id="IPR014284">
    <property type="entry name" value="RNA_pol_sigma-70_dom"/>
</dbReference>
<dbReference type="NCBIfam" id="TIGR02937">
    <property type="entry name" value="sigma70-ECF"/>
    <property type="match status" value="1"/>
</dbReference>
<dbReference type="Proteomes" id="UP000290365">
    <property type="component" value="Chromosome"/>
</dbReference>
<dbReference type="Pfam" id="PF04545">
    <property type="entry name" value="Sigma70_r4"/>
    <property type="match status" value="1"/>
</dbReference>
<evidence type="ECO:0000256" key="4">
    <source>
        <dbReference type="ARBA" id="ARBA00023125"/>
    </source>
</evidence>
<evidence type="ECO:0000256" key="3">
    <source>
        <dbReference type="ARBA" id="ARBA00023082"/>
    </source>
</evidence>
<keyword evidence="3" id="KW-0731">Sigma factor</keyword>
<dbReference type="GO" id="GO:0016987">
    <property type="term" value="F:sigma factor activity"/>
    <property type="evidence" value="ECO:0007669"/>
    <property type="project" value="UniProtKB-KW"/>
</dbReference>
<dbReference type="InterPro" id="IPR039425">
    <property type="entry name" value="RNA_pol_sigma-70-like"/>
</dbReference>
<proteinExistence type="inferred from homology"/>
<dbReference type="InterPro" id="IPR007627">
    <property type="entry name" value="RNA_pol_sigma70_r2"/>
</dbReference>
<evidence type="ECO:0000259" key="7">
    <source>
        <dbReference type="Pfam" id="PF04545"/>
    </source>
</evidence>
<evidence type="ECO:0000256" key="5">
    <source>
        <dbReference type="ARBA" id="ARBA00023163"/>
    </source>
</evidence>
<evidence type="ECO:0000256" key="1">
    <source>
        <dbReference type="ARBA" id="ARBA00010641"/>
    </source>
</evidence>